<dbReference type="InterPro" id="IPR044757">
    <property type="entry name" value="ILR1-like_Hyd"/>
</dbReference>
<dbReference type="GO" id="GO:0046872">
    <property type="term" value="F:metal ion binding"/>
    <property type="evidence" value="ECO:0007669"/>
    <property type="project" value="UniProtKB-KW"/>
</dbReference>
<evidence type="ECO:0000256" key="4">
    <source>
        <dbReference type="ARBA" id="ARBA00023211"/>
    </source>
</evidence>
<dbReference type="GO" id="GO:0005783">
    <property type="term" value="C:endoplasmic reticulum"/>
    <property type="evidence" value="ECO:0007669"/>
    <property type="project" value="TreeGrafter"/>
</dbReference>
<name>A0A5J4ZH05_9ASTE</name>
<feature type="binding site" evidence="5">
    <location>
        <position position="176"/>
    </location>
    <ligand>
        <name>Mn(2+)</name>
        <dbReference type="ChEBI" id="CHEBI:29035"/>
        <label>2</label>
    </ligand>
</feature>
<comment type="cofactor">
    <cofactor evidence="5">
        <name>Mn(2+)</name>
        <dbReference type="ChEBI" id="CHEBI:29035"/>
    </cofactor>
    <text evidence="5">The Mn(2+) ion enhances activity.</text>
</comment>
<keyword evidence="3" id="KW-0378">Hydrolase</keyword>
<dbReference type="PANTHER" id="PTHR11014:SF63">
    <property type="entry name" value="METALLOPEPTIDASE, PUTATIVE (AFU_ORTHOLOGUE AFUA_6G09600)-RELATED"/>
    <property type="match status" value="1"/>
</dbReference>
<evidence type="ECO:0000259" key="7">
    <source>
        <dbReference type="Pfam" id="PF07687"/>
    </source>
</evidence>
<dbReference type="InterPro" id="IPR017439">
    <property type="entry name" value="Amidohydrolase"/>
</dbReference>
<dbReference type="EMBL" id="CM018051">
    <property type="protein sequence ID" value="KAA8516778.1"/>
    <property type="molecule type" value="Genomic_DNA"/>
</dbReference>
<dbReference type="GO" id="GO:0009850">
    <property type="term" value="P:auxin metabolic process"/>
    <property type="evidence" value="ECO:0007669"/>
    <property type="project" value="InterPro"/>
</dbReference>
<sequence length="436" mass="48188">MDWRLCLWLALLMLSSTCSYHNSRAVEALLESETGLLTRELLESARDAEFFDWLKRVRRRIHEYPELAFEEHNTSQLIRSELDSLGIRYSWPVAKTGVVASIGSGAHPWFSLRADMDALPIQELVEWEYKSKNNGKMHACGHDAHVTMLLGAAKLLQHRRDALKGTVKLVFQPGEEARAGAYHVLKEGALDEVQAIFGLHVSPFMLTGTIASRPGPMLAGSGRFMAIIQGKGGHAARPHTNRDPVLAASFVIVALQQIVSRETDPLKARVVTVGFIEGGQAENVIPETVKLGGTFRSITSEGLSYTRQRVKEVIETQAKVHRCTATVDFMDEKLRPYPPTVNDEEMYEHAKRVGEVLLGKPNVNLVPMGMGAEDFSFYSQKMAAAFFMIGTKNETLKSDKPLHSGHFVLDEEVLPIGAAFHAAVAISYLDGHVGTS</sequence>
<evidence type="ECO:0000256" key="6">
    <source>
        <dbReference type="SAM" id="SignalP"/>
    </source>
</evidence>
<feature type="chain" id="PRO_5023831223" description="Peptidase M20 dimerisation domain-containing protein" evidence="6">
    <location>
        <begin position="20"/>
        <end position="436"/>
    </location>
</feature>
<keyword evidence="4 5" id="KW-0464">Manganese</keyword>
<feature type="domain" description="Peptidase M20 dimerisation" evidence="7">
    <location>
        <begin position="220"/>
        <end position="319"/>
    </location>
</feature>
<dbReference type="Proteomes" id="UP000325577">
    <property type="component" value="Linkage Group LG8"/>
</dbReference>
<keyword evidence="2 6" id="KW-0732">Signal</keyword>
<evidence type="ECO:0000256" key="2">
    <source>
        <dbReference type="ARBA" id="ARBA00022729"/>
    </source>
</evidence>
<dbReference type="Pfam" id="PF01546">
    <property type="entry name" value="Peptidase_M20"/>
    <property type="match status" value="1"/>
</dbReference>
<evidence type="ECO:0000313" key="9">
    <source>
        <dbReference type="Proteomes" id="UP000325577"/>
    </source>
</evidence>
<keyword evidence="5" id="KW-0479">Metal-binding</keyword>
<feature type="binding site" evidence="5">
    <location>
        <position position="403"/>
    </location>
    <ligand>
        <name>Mn(2+)</name>
        <dbReference type="ChEBI" id="CHEBI:29035"/>
        <label>2</label>
    </ligand>
</feature>
<keyword evidence="9" id="KW-1185">Reference proteome</keyword>
<feature type="signal peptide" evidence="6">
    <location>
        <begin position="1"/>
        <end position="19"/>
    </location>
</feature>
<evidence type="ECO:0000256" key="5">
    <source>
        <dbReference type="PIRSR" id="PIRSR005962-1"/>
    </source>
</evidence>
<dbReference type="OrthoDB" id="6119954at2759"/>
<dbReference type="FunFam" id="3.30.70.360:FF:000001">
    <property type="entry name" value="N-acetyldiaminopimelate deacetylase"/>
    <property type="match status" value="1"/>
</dbReference>
<dbReference type="InterPro" id="IPR036264">
    <property type="entry name" value="Bact_exopeptidase_dim_dom"/>
</dbReference>
<dbReference type="PANTHER" id="PTHR11014">
    <property type="entry name" value="PEPTIDASE M20 FAMILY MEMBER"/>
    <property type="match status" value="1"/>
</dbReference>
<dbReference type="CDD" id="cd08017">
    <property type="entry name" value="M20_IAA_Hyd"/>
    <property type="match status" value="1"/>
</dbReference>
<dbReference type="PIRSF" id="PIRSF005962">
    <property type="entry name" value="Pept_M20D_amidohydro"/>
    <property type="match status" value="1"/>
</dbReference>
<feature type="binding site" evidence="5">
    <location>
        <position position="142"/>
    </location>
    <ligand>
        <name>Mn(2+)</name>
        <dbReference type="ChEBI" id="CHEBI:29035"/>
        <label>2</label>
    </ligand>
</feature>
<dbReference type="Gene3D" id="3.40.630.10">
    <property type="entry name" value="Zn peptidases"/>
    <property type="match status" value="1"/>
</dbReference>
<dbReference type="SUPFAM" id="SSF55031">
    <property type="entry name" value="Bacterial exopeptidase dimerisation domain"/>
    <property type="match status" value="1"/>
</dbReference>
<dbReference type="NCBIfam" id="TIGR01891">
    <property type="entry name" value="amidohydrolases"/>
    <property type="match status" value="1"/>
</dbReference>
<dbReference type="Pfam" id="PF07687">
    <property type="entry name" value="M20_dimer"/>
    <property type="match status" value="1"/>
</dbReference>
<proteinExistence type="inferred from homology"/>
<feature type="binding site" evidence="5">
    <location>
        <position position="140"/>
    </location>
    <ligand>
        <name>Mn(2+)</name>
        <dbReference type="ChEBI" id="CHEBI:29035"/>
        <label>2</label>
    </ligand>
</feature>
<gene>
    <name evidence="8" type="ORF">F0562_017112</name>
</gene>
<dbReference type="InterPro" id="IPR002933">
    <property type="entry name" value="Peptidase_M20"/>
</dbReference>
<evidence type="ECO:0000256" key="1">
    <source>
        <dbReference type="ARBA" id="ARBA00006153"/>
    </source>
</evidence>
<comment type="similarity">
    <text evidence="1">Belongs to the peptidase M20 family.</text>
</comment>
<dbReference type="SUPFAM" id="SSF53187">
    <property type="entry name" value="Zn-dependent exopeptidases"/>
    <property type="match status" value="1"/>
</dbReference>
<dbReference type="GO" id="GO:0010179">
    <property type="term" value="F:IAA-Ala conjugate hydrolase activity"/>
    <property type="evidence" value="ECO:0007669"/>
    <property type="project" value="TreeGrafter"/>
</dbReference>
<organism evidence="8 9">
    <name type="scientific">Nyssa sinensis</name>
    <dbReference type="NCBI Taxonomy" id="561372"/>
    <lineage>
        <taxon>Eukaryota</taxon>
        <taxon>Viridiplantae</taxon>
        <taxon>Streptophyta</taxon>
        <taxon>Embryophyta</taxon>
        <taxon>Tracheophyta</taxon>
        <taxon>Spermatophyta</taxon>
        <taxon>Magnoliopsida</taxon>
        <taxon>eudicotyledons</taxon>
        <taxon>Gunneridae</taxon>
        <taxon>Pentapetalae</taxon>
        <taxon>asterids</taxon>
        <taxon>Cornales</taxon>
        <taxon>Nyssaceae</taxon>
        <taxon>Nyssa</taxon>
    </lineage>
</organism>
<dbReference type="AlphaFoldDB" id="A0A5J4ZH05"/>
<dbReference type="Gene3D" id="3.30.70.360">
    <property type="match status" value="1"/>
</dbReference>
<reference evidence="8 9" key="1">
    <citation type="submission" date="2019-09" db="EMBL/GenBank/DDBJ databases">
        <title>A chromosome-level genome assembly of the Chinese tupelo Nyssa sinensis.</title>
        <authorList>
            <person name="Yang X."/>
            <person name="Kang M."/>
            <person name="Yang Y."/>
            <person name="Xiong H."/>
            <person name="Wang M."/>
            <person name="Zhang Z."/>
            <person name="Wang Z."/>
            <person name="Wu H."/>
            <person name="Ma T."/>
            <person name="Liu J."/>
            <person name="Xi Z."/>
        </authorList>
    </citation>
    <scope>NUCLEOTIDE SEQUENCE [LARGE SCALE GENOMIC DNA]</scope>
    <source>
        <strain evidence="8">J267</strain>
        <tissue evidence="8">Leaf</tissue>
    </source>
</reference>
<evidence type="ECO:0000256" key="3">
    <source>
        <dbReference type="ARBA" id="ARBA00022801"/>
    </source>
</evidence>
<protein>
    <recommendedName>
        <fullName evidence="7">Peptidase M20 dimerisation domain-containing protein</fullName>
    </recommendedName>
</protein>
<accession>A0A5J4ZH05</accession>
<dbReference type="InterPro" id="IPR011650">
    <property type="entry name" value="Peptidase_M20_dimer"/>
</dbReference>
<feature type="binding site" evidence="5">
    <location>
        <position position="200"/>
    </location>
    <ligand>
        <name>Mn(2+)</name>
        <dbReference type="ChEBI" id="CHEBI:29035"/>
        <label>2</label>
    </ligand>
</feature>
<evidence type="ECO:0000313" key="8">
    <source>
        <dbReference type="EMBL" id="KAA8516778.1"/>
    </source>
</evidence>